<name>A0A939HPP3_9PROT</name>
<dbReference type="SUPFAM" id="SSF53474">
    <property type="entry name" value="alpha/beta-Hydrolases"/>
    <property type="match status" value="1"/>
</dbReference>
<comment type="similarity">
    <text evidence="1">Belongs to the 'GDXG' lipolytic enzyme family.</text>
</comment>
<accession>A0A939HPP3</accession>
<feature type="domain" description="Alpha/beta hydrolase fold-3" evidence="5">
    <location>
        <begin position="191"/>
        <end position="394"/>
    </location>
</feature>
<dbReference type="Gene3D" id="3.40.50.1820">
    <property type="entry name" value="alpha/beta hydrolase"/>
    <property type="match status" value="1"/>
</dbReference>
<sequence>MNPVPQPASRSACAGAVPHAPTQAPANGAEGGVPADLSGDVLGAVQGDVPEVAPVAASGIFSTHANAASNAAASVALGQSHSFAPNGACPTPAPARPNFASRLLLRWLRWQEDRRRRKAAHAPAPVAPHPAPEQVQEHFLRHLRKAMDTPSFPCALSSLPLRRVISLFVPGPAGPMPARLFLPHGRVRGAVLYLHGGGFVHCGLNSHHGICCRLARVSGAAVLLPDYRLAPEHPFPAAVEDARAALAWLAALSARYWDGGVGVAGDSAGGNLAAVLAQDGVAGRGPMPALQLLYYPTLYGRQEFPSHQTYARGYFLSRRSMAWYGAQYIQDEQHWDDPRFVPGMNDLTGLPPAVIVTAQCDPLRDEGAFYAQALRHAGVRVLYRCYPGALHAFLNFYAFMPHGKAALRLGGRALRKAFHAQA</sequence>
<dbReference type="InterPro" id="IPR033140">
    <property type="entry name" value="Lipase_GDXG_put_SER_AS"/>
</dbReference>
<dbReference type="GO" id="GO:0016787">
    <property type="term" value="F:hydrolase activity"/>
    <property type="evidence" value="ECO:0007669"/>
    <property type="project" value="UniProtKB-KW"/>
</dbReference>
<organism evidence="6 7">
    <name type="scientific">Acetobacter garciniae</name>
    <dbReference type="NCBI Taxonomy" id="2817435"/>
    <lineage>
        <taxon>Bacteria</taxon>
        <taxon>Pseudomonadati</taxon>
        <taxon>Pseudomonadota</taxon>
        <taxon>Alphaproteobacteria</taxon>
        <taxon>Acetobacterales</taxon>
        <taxon>Acetobacteraceae</taxon>
        <taxon>Acetobacter</taxon>
    </lineage>
</organism>
<proteinExistence type="inferred from homology"/>
<keyword evidence="2 6" id="KW-0378">Hydrolase</keyword>
<dbReference type="InterPro" id="IPR013094">
    <property type="entry name" value="AB_hydrolase_3"/>
</dbReference>
<feature type="active site" evidence="3">
    <location>
        <position position="267"/>
    </location>
</feature>
<evidence type="ECO:0000259" key="5">
    <source>
        <dbReference type="Pfam" id="PF07859"/>
    </source>
</evidence>
<evidence type="ECO:0000256" key="3">
    <source>
        <dbReference type="PROSITE-ProRule" id="PRU10038"/>
    </source>
</evidence>
<feature type="region of interest" description="Disordered" evidence="4">
    <location>
        <begin position="1"/>
        <end position="33"/>
    </location>
</feature>
<keyword evidence="7" id="KW-1185">Reference proteome</keyword>
<dbReference type="AlphaFoldDB" id="A0A939HPP3"/>
<gene>
    <name evidence="6" type="ORF">J2D77_14890</name>
</gene>
<dbReference type="PROSITE" id="PS01174">
    <property type="entry name" value="LIPASE_GDXG_SER"/>
    <property type="match status" value="1"/>
</dbReference>
<dbReference type="InterPro" id="IPR050300">
    <property type="entry name" value="GDXG_lipolytic_enzyme"/>
</dbReference>
<evidence type="ECO:0000256" key="2">
    <source>
        <dbReference type="ARBA" id="ARBA00022801"/>
    </source>
</evidence>
<dbReference type="PANTHER" id="PTHR48081">
    <property type="entry name" value="AB HYDROLASE SUPERFAMILY PROTEIN C4A8.06C"/>
    <property type="match status" value="1"/>
</dbReference>
<dbReference type="Proteomes" id="UP000664073">
    <property type="component" value="Unassembled WGS sequence"/>
</dbReference>
<dbReference type="EMBL" id="JAFVMH010000010">
    <property type="protein sequence ID" value="MBO1326436.1"/>
    <property type="molecule type" value="Genomic_DNA"/>
</dbReference>
<evidence type="ECO:0000313" key="7">
    <source>
        <dbReference type="Proteomes" id="UP000664073"/>
    </source>
</evidence>
<protein>
    <submittedName>
        <fullName evidence="6">Alpha/beta hydrolase</fullName>
    </submittedName>
</protein>
<evidence type="ECO:0000256" key="4">
    <source>
        <dbReference type="SAM" id="MobiDB-lite"/>
    </source>
</evidence>
<dbReference type="PANTHER" id="PTHR48081:SF8">
    <property type="entry name" value="ALPHA_BETA HYDROLASE FOLD-3 DOMAIN-CONTAINING PROTEIN-RELATED"/>
    <property type="match status" value="1"/>
</dbReference>
<comment type="caution">
    <text evidence="6">The sequence shown here is derived from an EMBL/GenBank/DDBJ whole genome shotgun (WGS) entry which is preliminary data.</text>
</comment>
<reference evidence="6" key="1">
    <citation type="submission" date="2021-03" db="EMBL/GenBank/DDBJ databases">
        <title>The complete genome sequence of Acetobacter sp. TBRC 12339.</title>
        <authorList>
            <person name="Charoenyingcharoen P."/>
            <person name="Yukphan P."/>
        </authorList>
    </citation>
    <scope>NUCLEOTIDE SEQUENCE</scope>
    <source>
        <strain evidence="6">TBRC 12339</strain>
    </source>
</reference>
<evidence type="ECO:0000313" key="6">
    <source>
        <dbReference type="EMBL" id="MBO1326436.1"/>
    </source>
</evidence>
<dbReference type="InterPro" id="IPR029058">
    <property type="entry name" value="AB_hydrolase_fold"/>
</dbReference>
<evidence type="ECO:0000256" key="1">
    <source>
        <dbReference type="ARBA" id="ARBA00010515"/>
    </source>
</evidence>
<dbReference type="Pfam" id="PF07859">
    <property type="entry name" value="Abhydrolase_3"/>
    <property type="match status" value="1"/>
</dbReference>